<feature type="region of interest" description="Disordered" evidence="2">
    <location>
        <begin position="67"/>
        <end position="90"/>
    </location>
</feature>
<evidence type="ECO:0000259" key="4">
    <source>
        <dbReference type="PROSITE" id="PS51140"/>
    </source>
</evidence>
<keyword evidence="6" id="KW-1185">Reference proteome</keyword>
<dbReference type="GeneID" id="70234015"/>
<dbReference type="GO" id="GO:0043130">
    <property type="term" value="F:ubiquitin binding"/>
    <property type="evidence" value="ECO:0007669"/>
    <property type="project" value="InterPro"/>
</dbReference>
<dbReference type="AlphaFoldDB" id="A0A9P8PBM7"/>
<dbReference type="Proteomes" id="UP000769157">
    <property type="component" value="Unassembled WGS sequence"/>
</dbReference>
<evidence type="ECO:0000313" key="6">
    <source>
        <dbReference type="Proteomes" id="UP000769157"/>
    </source>
</evidence>
<reference evidence="5" key="1">
    <citation type="journal article" date="2021" name="Open Biol.">
        <title>Shared evolutionary footprints suggest mitochondrial oxidative damage underlies multiple complex I losses in fungi.</title>
        <authorList>
            <person name="Schikora-Tamarit M.A."/>
            <person name="Marcet-Houben M."/>
            <person name="Nosek J."/>
            <person name="Gabaldon T."/>
        </authorList>
    </citation>
    <scope>NUCLEOTIDE SEQUENCE</scope>
    <source>
        <strain evidence="5">CBS6075</strain>
    </source>
</reference>
<name>A0A9P8PBM7_9ASCO</name>
<gene>
    <name evidence="5" type="ORF">OGAPHI_002048</name>
</gene>
<dbReference type="Gene3D" id="1.10.8.10">
    <property type="entry name" value="DNA helicase RuvA subunit, C-terminal domain"/>
    <property type="match status" value="1"/>
</dbReference>
<dbReference type="InterPro" id="IPR003892">
    <property type="entry name" value="CUE"/>
</dbReference>
<accession>A0A9P8PBM7</accession>
<evidence type="ECO:0000256" key="1">
    <source>
        <dbReference type="ARBA" id="ARBA00022786"/>
    </source>
</evidence>
<dbReference type="RefSeq" id="XP_046062708.1">
    <property type="nucleotide sequence ID" value="XM_046202876.1"/>
</dbReference>
<evidence type="ECO:0000256" key="2">
    <source>
        <dbReference type="SAM" id="MobiDB-lite"/>
    </source>
</evidence>
<feature type="domain" description="CUE" evidence="4">
    <location>
        <begin position="28"/>
        <end position="70"/>
    </location>
</feature>
<keyword evidence="3" id="KW-0472">Membrane</keyword>
<reference evidence="5" key="2">
    <citation type="submission" date="2021-01" db="EMBL/GenBank/DDBJ databases">
        <authorList>
            <person name="Schikora-Tamarit M.A."/>
        </authorList>
    </citation>
    <scope>NUCLEOTIDE SEQUENCE</scope>
    <source>
        <strain evidence="5">CBS6075</strain>
    </source>
</reference>
<comment type="caution">
    <text evidence="5">The sequence shown here is derived from an EMBL/GenBank/DDBJ whole genome shotgun (WGS) entry which is preliminary data.</text>
</comment>
<organism evidence="5 6">
    <name type="scientific">Ogataea philodendri</name>
    <dbReference type="NCBI Taxonomy" id="1378263"/>
    <lineage>
        <taxon>Eukaryota</taxon>
        <taxon>Fungi</taxon>
        <taxon>Dikarya</taxon>
        <taxon>Ascomycota</taxon>
        <taxon>Saccharomycotina</taxon>
        <taxon>Pichiomycetes</taxon>
        <taxon>Pichiales</taxon>
        <taxon>Pichiaceae</taxon>
        <taxon>Ogataea</taxon>
    </lineage>
</organism>
<keyword evidence="3" id="KW-1133">Transmembrane helix</keyword>
<protein>
    <recommendedName>
        <fullName evidence="4">CUE domain-containing protein</fullName>
    </recommendedName>
</protein>
<feature type="transmembrane region" description="Helical" evidence="3">
    <location>
        <begin position="6"/>
        <end position="23"/>
    </location>
</feature>
<keyword evidence="3" id="KW-0812">Transmembrane</keyword>
<dbReference type="PROSITE" id="PS51140">
    <property type="entry name" value="CUE"/>
    <property type="match status" value="1"/>
</dbReference>
<dbReference type="CDD" id="cd14376">
    <property type="entry name" value="CUE_AUP1_AMFR_like"/>
    <property type="match status" value="1"/>
</dbReference>
<dbReference type="SMART" id="SM00546">
    <property type="entry name" value="CUE"/>
    <property type="match status" value="1"/>
</dbReference>
<dbReference type="Pfam" id="PF02845">
    <property type="entry name" value="CUE"/>
    <property type="match status" value="1"/>
</dbReference>
<sequence>MDNTVTLVVTLVVAFVFIAYFLGEKSPVTDEMVARVAQVAPSLSPDVIRRDLERTRNVHQTIDNYLNNQLGPTGISEPHSAETTQSIQKPKAQAAHFEGLDFEQKKREMVLRARQRLNLN</sequence>
<evidence type="ECO:0000313" key="5">
    <source>
        <dbReference type="EMBL" id="KAH3668294.1"/>
    </source>
</evidence>
<keyword evidence="1" id="KW-0833">Ubl conjugation pathway</keyword>
<dbReference type="EMBL" id="JAEUBE010000158">
    <property type="protein sequence ID" value="KAH3668294.1"/>
    <property type="molecule type" value="Genomic_DNA"/>
</dbReference>
<proteinExistence type="predicted"/>
<dbReference type="OrthoDB" id="3992840at2759"/>
<evidence type="ECO:0000256" key="3">
    <source>
        <dbReference type="SAM" id="Phobius"/>
    </source>
</evidence>